<feature type="transmembrane region" description="Helical" evidence="3">
    <location>
        <begin position="89"/>
        <end position="111"/>
    </location>
</feature>
<feature type="transmembrane region" description="Helical" evidence="3">
    <location>
        <begin position="377"/>
        <end position="396"/>
    </location>
</feature>
<feature type="transmembrane region" description="Helical" evidence="3">
    <location>
        <begin position="174"/>
        <end position="195"/>
    </location>
</feature>
<name>A0ABN8QSH2_9CNID</name>
<evidence type="ECO:0000256" key="3">
    <source>
        <dbReference type="SAM" id="Phobius"/>
    </source>
</evidence>
<feature type="transmembrane region" description="Helical" evidence="3">
    <location>
        <begin position="319"/>
        <end position="337"/>
    </location>
</feature>
<dbReference type="PANTHER" id="PTHR11360">
    <property type="entry name" value="MONOCARBOXYLATE TRANSPORTER"/>
    <property type="match status" value="1"/>
</dbReference>
<evidence type="ECO:0000313" key="6">
    <source>
        <dbReference type="Proteomes" id="UP001159427"/>
    </source>
</evidence>
<keyword evidence="3" id="KW-0812">Transmembrane</keyword>
<evidence type="ECO:0000259" key="4">
    <source>
        <dbReference type="PROSITE" id="PS50850"/>
    </source>
</evidence>
<dbReference type="InterPro" id="IPR011701">
    <property type="entry name" value="MFS"/>
</dbReference>
<feature type="region of interest" description="Disordered" evidence="2">
    <location>
        <begin position="20"/>
        <end position="44"/>
    </location>
</feature>
<evidence type="ECO:0000256" key="1">
    <source>
        <dbReference type="ARBA" id="ARBA00004141"/>
    </source>
</evidence>
<evidence type="ECO:0000256" key="2">
    <source>
        <dbReference type="SAM" id="MobiDB-lite"/>
    </source>
</evidence>
<feature type="transmembrane region" description="Helical" evidence="3">
    <location>
        <begin position="250"/>
        <end position="272"/>
    </location>
</feature>
<reference evidence="5 6" key="1">
    <citation type="submission" date="2022-05" db="EMBL/GenBank/DDBJ databases">
        <authorList>
            <consortium name="Genoscope - CEA"/>
            <person name="William W."/>
        </authorList>
    </citation>
    <scope>NUCLEOTIDE SEQUENCE [LARGE SCALE GENOMIC DNA]</scope>
</reference>
<feature type="transmembrane region" description="Helical" evidence="3">
    <location>
        <begin position="49"/>
        <end position="69"/>
    </location>
</feature>
<protein>
    <recommendedName>
        <fullName evidence="4">Major facilitator superfamily (MFS) profile domain-containing protein</fullName>
    </recommendedName>
</protein>
<feature type="transmembrane region" description="Helical" evidence="3">
    <location>
        <begin position="207"/>
        <end position="229"/>
    </location>
</feature>
<feature type="transmembrane region" description="Helical" evidence="3">
    <location>
        <begin position="292"/>
        <end position="312"/>
    </location>
</feature>
<dbReference type="PROSITE" id="PS50850">
    <property type="entry name" value="MFS"/>
    <property type="match status" value="1"/>
</dbReference>
<dbReference type="InterPro" id="IPR020846">
    <property type="entry name" value="MFS_dom"/>
</dbReference>
<gene>
    <name evidence="5" type="ORF">PEVE_00006858</name>
</gene>
<keyword evidence="3" id="KW-0472">Membrane</keyword>
<dbReference type="Pfam" id="PF07690">
    <property type="entry name" value="MFS_1"/>
    <property type="match status" value="1"/>
</dbReference>
<proteinExistence type="predicted"/>
<feature type="domain" description="Major facilitator superfamily (MFS) profile" evidence="4">
    <location>
        <begin position="53"/>
        <end position="432"/>
    </location>
</feature>
<comment type="caution">
    <text evidence="5">The sequence shown here is derived from an EMBL/GenBank/DDBJ whole genome shotgun (WGS) entry which is preliminary data.</text>
</comment>
<dbReference type="InterPro" id="IPR036259">
    <property type="entry name" value="MFS_trans_sf"/>
</dbReference>
<dbReference type="CDD" id="cd17352">
    <property type="entry name" value="MFS_MCT_SLC16"/>
    <property type="match status" value="1"/>
</dbReference>
<feature type="transmembrane region" description="Helical" evidence="3">
    <location>
        <begin position="144"/>
        <end position="167"/>
    </location>
</feature>
<organism evidence="5 6">
    <name type="scientific">Porites evermanni</name>
    <dbReference type="NCBI Taxonomy" id="104178"/>
    <lineage>
        <taxon>Eukaryota</taxon>
        <taxon>Metazoa</taxon>
        <taxon>Cnidaria</taxon>
        <taxon>Anthozoa</taxon>
        <taxon>Hexacorallia</taxon>
        <taxon>Scleractinia</taxon>
        <taxon>Fungiina</taxon>
        <taxon>Poritidae</taxon>
        <taxon>Porites</taxon>
    </lineage>
</organism>
<dbReference type="Proteomes" id="UP001159427">
    <property type="component" value="Unassembled WGS sequence"/>
</dbReference>
<keyword evidence="3" id="KW-1133">Transmembrane helix</keyword>
<evidence type="ECO:0000313" key="5">
    <source>
        <dbReference type="EMBL" id="CAH3169376.1"/>
    </source>
</evidence>
<dbReference type="SUPFAM" id="SSF103473">
    <property type="entry name" value="MFS general substrate transporter"/>
    <property type="match status" value="1"/>
</dbReference>
<accession>A0ABN8QSH2</accession>
<dbReference type="PANTHER" id="PTHR11360:SF251">
    <property type="entry name" value="MAJOR FACILITATOR SUPERFAMILY (MFS) PROFILE DOMAIN-CONTAINING PROTEIN"/>
    <property type="match status" value="1"/>
</dbReference>
<keyword evidence="6" id="KW-1185">Reference proteome</keyword>
<comment type="subcellular location">
    <subcellularLocation>
        <location evidence="1">Membrane</location>
        <topology evidence="1">Multi-pass membrane protein</topology>
    </subcellularLocation>
</comment>
<feature type="transmembrane region" description="Helical" evidence="3">
    <location>
        <begin position="118"/>
        <end position="138"/>
    </location>
</feature>
<dbReference type="Gene3D" id="1.20.1250.20">
    <property type="entry name" value="MFS general substrate transporter like domains"/>
    <property type="match status" value="2"/>
</dbReference>
<feature type="transmembrane region" description="Helical" evidence="3">
    <location>
        <begin position="408"/>
        <end position="427"/>
    </location>
</feature>
<sequence length="504" mass="54778">MFFFSEPKHMTVMAIGTPESTSADSVANDEKERGTNSPEQRYTPPDGGWGWVVCLGALVVNFLTIGQQNSAGVVYSELLWEYSTQRGETAWVVSLASSMMYLFAAVGTTLAERYGSRAVVIAGSFVSAAGLFASSFATTLQPLFVTYGVIWGLGSSLGLFPSLVILTKYFRRRLALASGMALAGAAIGTLAYGPLIQTLSSKYGLAVTFRILAGVQSLMFLSALTFRPVEREKAQLNRKTMCDFAIFRNRGYAIWVAALCIFMLVFLVPFVHLVRFAEDRGARKSQASLLTGYMAGGGLLGSLIFGAVCDLPKFNRLKICQLILLSIAISSSVVTMAKKYEWICVYASAFGVLDGGYEMLVPVITRDIVGPRKVSSAIGALYCIMAFPKTLGPPIAGSLYDTTKDYNASFFLTGAVTILSTAVMFLLNWVPHAKGHDVEEIAMPSSTSDTSPLNKDDRRSLRQSLSLATADSLQAQRHGSTLWFPYYLVESNGEYIYLEKLSVV</sequence>
<dbReference type="EMBL" id="CALNXI010001450">
    <property type="protein sequence ID" value="CAH3169376.1"/>
    <property type="molecule type" value="Genomic_DNA"/>
</dbReference>
<dbReference type="InterPro" id="IPR050327">
    <property type="entry name" value="Proton-linked_MCT"/>
</dbReference>
<feature type="transmembrane region" description="Helical" evidence="3">
    <location>
        <begin position="343"/>
        <end position="365"/>
    </location>
</feature>